<accession>A8YNT9</accession>
<protein>
    <submittedName>
        <fullName evidence="1">Uncharacterized protein</fullName>
    </submittedName>
</protein>
<reference evidence="1" key="1">
    <citation type="submission" date="2007-08" db="EMBL/GenBank/DDBJ databases">
        <authorList>
            <person name="Frangeul L."/>
        </authorList>
    </citation>
    <scope>NUCLEOTIDE SEQUENCE</scope>
    <source>
        <strain evidence="1">PCC 7806</strain>
    </source>
</reference>
<evidence type="ECO:0000313" key="1">
    <source>
        <dbReference type="EMBL" id="CAO88648.1"/>
    </source>
</evidence>
<dbReference type="AlphaFoldDB" id="A8YNT9"/>
<gene>
    <name evidence="1" type="ORF">IPF_1869</name>
</gene>
<proteinExistence type="predicted"/>
<dbReference type="InterPro" id="IPR013320">
    <property type="entry name" value="ConA-like_dom_sf"/>
</dbReference>
<dbReference type="EMBL" id="AM778958">
    <property type="protein sequence ID" value="CAO88648.1"/>
    <property type="molecule type" value="Genomic_DNA"/>
</dbReference>
<name>A8YNT9_MICA7</name>
<dbReference type="Gene3D" id="2.60.120.200">
    <property type="match status" value="1"/>
</dbReference>
<sequence>MTMSQTENTTSVKKDAIESVLAFDGIDYYVQLPAANTDYSQGFTVEAWVQHKSFRSRSRIIAPIQK</sequence>
<organism evidence="1">
    <name type="scientific">Microcystis aeruginosa (strain PCC 7806)</name>
    <dbReference type="NCBI Taxonomy" id="267872"/>
    <lineage>
        <taxon>Bacteria</taxon>
        <taxon>Bacillati</taxon>
        <taxon>Cyanobacteriota</taxon>
        <taxon>Cyanophyceae</taxon>
        <taxon>Oscillatoriophycideae</taxon>
        <taxon>Chroococcales</taxon>
        <taxon>Microcystaceae</taxon>
        <taxon>Microcystis</taxon>
    </lineage>
</organism>
<dbReference type="SUPFAM" id="SSF49899">
    <property type="entry name" value="Concanavalin A-like lectins/glucanases"/>
    <property type="match status" value="1"/>
</dbReference>